<protein>
    <recommendedName>
        <fullName evidence="3">polynucleotide adenylyltransferase</fullName>
        <ecNumber evidence="3">2.7.7.19</ecNumber>
    </recommendedName>
</protein>
<evidence type="ECO:0000256" key="3">
    <source>
        <dbReference type="ARBA" id="ARBA00012388"/>
    </source>
</evidence>
<dbReference type="EC" id="2.7.7.19" evidence="3"/>
<sequence length="920" mass="107674">MHTANLLNLLKEDNEDTNPEILKIREAILSATPSDLKAITDCSAESLIDLSCNVGDNLTEIRSESISEISESSSFPKNGQSLESPSTDNSILNYRDIVNEIEEVSDINTTTDDNSSIFLQDFSTSEVGTSVSIPSYSPSFLQHLDYEMKAYINFEDLFAKMTNKKKISEDYLLQMFSLLIETNEHIEVLIYQKHFLIYANIAIIVKTIKEGLNLEIFFEDISQNFKFVNELWLKFKEKILNMSKNEGNDIDEQEKRLDYILKLAYRFLYNSKNWGNSSNEWTKRKTYINYSKMHHIFSHFRLTFLSTMFAKNACINKEDQVLIDREYFQKYFGDKFLEENGQIKFEFFANLYPLIDKSEKNLSVNEQDKLINKFIGELETRLNRTRIMLDQQFMDNALRSEMDRFNSENKLITKVSNDKWKNSNLYEILNQFNIEFEGDEKANKKNNNGEKKEIIKIGDGKDDGELREYLDKIYYLDDDVKALRKEAIQWIEKQVKMWLNKQCSSVGIKYQADYSMIVGGSSLLETATSDSDLDIIFLLPNQCLIPNEVKECNECKLNFNSGRFCQEHDFIFGDGVDTFNSTMKKLENNMEDLKVNAIPYGRVPLIEIQYKKIEIDIMFAINASKINTSYGDLTNYASRKIILDNLRKIDTIIEEMANTDEKKVLTKSVIILAGYRIAYRLKYFLVDDGRRPIFTNLLRSIKLWAKKSEIYSNMFGYLSGTILTIMCSKIILIYTSENLLFLIKKFFLTFANWDWPMPVLVEPLNTNQQLNPKEDINLRPWEITDIDPYNGHEGDQMPVISPLYPEQNTAYNVNLNTRKLITKIMKEAYNLLQNEGRNNYLKLFENFNYKKYYNYFILITCLEMEIQKDNNCISVKAKLRKTLFKWADLARIKDQIEHYHVISSFQRKEENCLIKGYVYK</sequence>
<name>A0A6V7ULS8_MELEN</name>
<dbReference type="GO" id="GO:0005524">
    <property type="term" value="F:ATP binding"/>
    <property type="evidence" value="ECO:0007669"/>
    <property type="project" value="UniProtKB-KW"/>
</dbReference>
<dbReference type="PANTHER" id="PTHR10682">
    <property type="entry name" value="POLY A POLYMERASE"/>
    <property type="match status" value="1"/>
</dbReference>
<evidence type="ECO:0000256" key="9">
    <source>
        <dbReference type="ARBA" id="ARBA00048830"/>
    </source>
</evidence>
<keyword evidence="6" id="KW-0547">Nucleotide-binding</keyword>
<reference evidence="11 12" key="1">
    <citation type="submission" date="2020-08" db="EMBL/GenBank/DDBJ databases">
        <authorList>
            <person name="Koutsovoulos G."/>
            <person name="Danchin GJ E."/>
        </authorList>
    </citation>
    <scope>NUCLEOTIDE SEQUENCE [LARGE SCALE GENOMIC DNA]</scope>
</reference>
<proteinExistence type="inferred from homology"/>
<comment type="catalytic activity">
    <reaction evidence="9">
        <text>RNA(n) + ATP = RNA(n)-3'-adenine ribonucleotide + diphosphate</text>
        <dbReference type="Rhea" id="RHEA:11332"/>
        <dbReference type="Rhea" id="RHEA-COMP:14527"/>
        <dbReference type="Rhea" id="RHEA-COMP:17347"/>
        <dbReference type="ChEBI" id="CHEBI:30616"/>
        <dbReference type="ChEBI" id="CHEBI:33019"/>
        <dbReference type="ChEBI" id="CHEBI:140395"/>
        <dbReference type="ChEBI" id="CHEBI:173115"/>
        <dbReference type="EC" id="2.7.7.19"/>
    </reaction>
</comment>
<keyword evidence="7" id="KW-0067">ATP-binding</keyword>
<dbReference type="EMBL" id="CAJEWN010000074">
    <property type="protein sequence ID" value="CAD2159371.1"/>
    <property type="molecule type" value="Genomic_DNA"/>
</dbReference>
<keyword evidence="5" id="KW-0808">Transferase</keyword>
<dbReference type="GO" id="GO:1990817">
    <property type="term" value="F:poly(A) RNA polymerase activity"/>
    <property type="evidence" value="ECO:0007669"/>
    <property type="project" value="UniProtKB-EC"/>
</dbReference>
<feature type="domain" description="Poly(A) polymerase central" evidence="10">
    <location>
        <begin position="694"/>
        <end position="845"/>
    </location>
</feature>
<comment type="caution">
    <text evidence="11">The sequence shown here is derived from an EMBL/GenBank/DDBJ whole genome shotgun (WGS) entry which is preliminary data.</text>
</comment>
<evidence type="ECO:0000256" key="4">
    <source>
        <dbReference type="ARBA" id="ARBA00022664"/>
    </source>
</evidence>
<keyword evidence="4" id="KW-0507">mRNA processing</keyword>
<evidence type="ECO:0000256" key="2">
    <source>
        <dbReference type="ARBA" id="ARBA00010912"/>
    </source>
</evidence>
<gene>
    <name evidence="11" type="ORF">MENT_LOCUS13676</name>
</gene>
<organism evidence="11 12">
    <name type="scientific">Meloidogyne enterolobii</name>
    <name type="common">Root-knot nematode worm</name>
    <name type="synonym">Meloidogyne mayaguensis</name>
    <dbReference type="NCBI Taxonomy" id="390850"/>
    <lineage>
        <taxon>Eukaryota</taxon>
        <taxon>Metazoa</taxon>
        <taxon>Ecdysozoa</taxon>
        <taxon>Nematoda</taxon>
        <taxon>Chromadorea</taxon>
        <taxon>Rhabditida</taxon>
        <taxon>Tylenchina</taxon>
        <taxon>Tylenchomorpha</taxon>
        <taxon>Tylenchoidea</taxon>
        <taxon>Meloidogynidae</taxon>
        <taxon>Meloidogyninae</taxon>
        <taxon>Meloidogyne</taxon>
    </lineage>
</organism>
<keyword evidence="8" id="KW-0539">Nucleus</keyword>
<dbReference type="InterPro" id="IPR043519">
    <property type="entry name" value="NT_sf"/>
</dbReference>
<dbReference type="GO" id="GO:0005634">
    <property type="term" value="C:nucleus"/>
    <property type="evidence" value="ECO:0007669"/>
    <property type="project" value="UniProtKB-SubCell"/>
</dbReference>
<dbReference type="Pfam" id="PF04928">
    <property type="entry name" value="PAP_central"/>
    <property type="match status" value="1"/>
</dbReference>
<dbReference type="AlphaFoldDB" id="A0A6V7ULS8"/>
<dbReference type="PANTHER" id="PTHR10682:SF10">
    <property type="entry name" value="POLYNUCLEOTIDE ADENYLYLTRANSFERASE"/>
    <property type="match status" value="1"/>
</dbReference>
<evidence type="ECO:0000256" key="5">
    <source>
        <dbReference type="ARBA" id="ARBA00022679"/>
    </source>
</evidence>
<dbReference type="SUPFAM" id="SSF81301">
    <property type="entry name" value="Nucleotidyltransferase"/>
    <property type="match status" value="1"/>
</dbReference>
<comment type="subcellular location">
    <subcellularLocation>
        <location evidence="1">Nucleus</location>
    </subcellularLocation>
</comment>
<evidence type="ECO:0000256" key="8">
    <source>
        <dbReference type="ARBA" id="ARBA00023242"/>
    </source>
</evidence>
<evidence type="ECO:0000259" key="10">
    <source>
        <dbReference type="Pfam" id="PF04928"/>
    </source>
</evidence>
<dbReference type="GO" id="GO:0006397">
    <property type="term" value="P:mRNA processing"/>
    <property type="evidence" value="ECO:0007669"/>
    <property type="project" value="UniProtKB-KW"/>
</dbReference>
<dbReference type="SUPFAM" id="SSF81631">
    <property type="entry name" value="PAP/OAS1 substrate-binding domain"/>
    <property type="match status" value="1"/>
</dbReference>
<dbReference type="InterPro" id="IPR007012">
    <property type="entry name" value="PolA_pol_cen_dom"/>
</dbReference>
<accession>A0A6V7ULS8</accession>
<evidence type="ECO:0000256" key="7">
    <source>
        <dbReference type="ARBA" id="ARBA00022840"/>
    </source>
</evidence>
<evidence type="ECO:0000256" key="6">
    <source>
        <dbReference type="ARBA" id="ARBA00022741"/>
    </source>
</evidence>
<evidence type="ECO:0000313" key="11">
    <source>
        <dbReference type="EMBL" id="CAD2159371.1"/>
    </source>
</evidence>
<evidence type="ECO:0000256" key="1">
    <source>
        <dbReference type="ARBA" id="ARBA00004123"/>
    </source>
</evidence>
<dbReference type="Gene3D" id="1.10.1410.10">
    <property type="match status" value="1"/>
</dbReference>
<evidence type="ECO:0000313" key="12">
    <source>
        <dbReference type="Proteomes" id="UP000580250"/>
    </source>
</evidence>
<dbReference type="Gene3D" id="3.30.460.10">
    <property type="entry name" value="Beta Polymerase, domain 2"/>
    <property type="match status" value="1"/>
</dbReference>
<dbReference type="Proteomes" id="UP000580250">
    <property type="component" value="Unassembled WGS sequence"/>
</dbReference>
<comment type="similarity">
    <text evidence="2">Belongs to the poly(A) polymerase family.</text>
</comment>
<dbReference type="OrthoDB" id="5897235at2759"/>